<feature type="region of interest" description="Disordered" evidence="1">
    <location>
        <begin position="134"/>
        <end position="159"/>
    </location>
</feature>
<sequence length="159" mass="16685">MPYAPGTPSPTASGSARACARTARSWSPCTRAALLAQDGYCPRGEVTMGGLRYNIRKDLCPNSCGTCDQATKGSTRVAEGCADRTITINGLSCERAASIGYCDATTNLGNVGRDICMKSCGYCVPEPGIKAHNTSEAYTNPTPKRSFGAKDGRGGRDFN</sequence>
<evidence type="ECO:0000313" key="2">
    <source>
        <dbReference type="EMBL" id="CAK0890375.1"/>
    </source>
</evidence>
<evidence type="ECO:0000256" key="1">
    <source>
        <dbReference type="SAM" id="MobiDB-lite"/>
    </source>
</evidence>
<reference evidence="2" key="1">
    <citation type="submission" date="2023-10" db="EMBL/GenBank/DDBJ databases">
        <authorList>
            <person name="Chen Y."/>
            <person name="Shah S."/>
            <person name="Dougan E. K."/>
            <person name="Thang M."/>
            <person name="Chan C."/>
        </authorList>
    </citation>
    <scope>NUCLEOTIDE SEQUENCE [LARGE SCALE GENOMIC DNA]</scope>
</reference>
<dbReference type="EMBL" id="CAUYUJ010019343">
    <property type="protein sequence ID" value="CAK0890375.1"/>
    <property type="molecule type" value="Genomic_DNA"/>
</dbReference>
<evidence type="ECO:0008006" key="4">
    <source>
        <dbReference type="Google" id="ProtNLM"/>
    </source>
</evidence>
<organism evidence="2 3">
    <name type="scientific">Prorocentrum cordatum</name>
    <dbReference type="NCBI Taxonomy" id="2364126"/>
    <lineage>
        <taxon>Eukaryota</taxon>
        <taxon>Sar</taxon>
        <taxon>Alveolata</taxon>
        <taxon>Dinophyceae</taxon>
        <taxon>Prorocentrales</taxon>
        <taxon>Prorocentraceae</taxon>
        <taxon>Prorocentrum</taxon>
    </lineage>
</organism>
<feature type="compositionally biased region" description="Basic and acidic residues" evidence="1">
    <location>
        <begin position="148"/>
        <end position="159"/>
    </location>
</feature>
<name>A0ABN9WXL7_9DINO</name>
<feature type="compositionally biased region" description="Polar residues" evidence="1">
    <location>
        <begin position="134"/>
        <end position="143"/>
    </location>
</feature>
<protein>
    <recommendedName>
        <fullName evidence="4">ShKT domain-containing protein</fullName>
    </recommendedName>
</protein>
<accession>A0ABN9WXL7</accession>
<dbReference type="Proteomes" id="UP001189429">
    <property type="component" value="Unassembled WGS sequence"/>
</dbReference>
<gene>
    <name evidence="2" type="ORF">PCOR1329_LOCUS70634</name>
</gene>
<keyword evidence="3" id="KW-1185">Reference proteome</keyword>
<comment type="caution">
    <text evidence="2">The sequence shown here is derived from an EMBL/GenBank/DDBJ whole genome shotgun (WGS) entry which is preliminary data.</text>
</comment>
<evidence type="ECO:0000313" key="3">
    <source>
        <dbReference type="Proteomes" id="UP001189429"/>
    </source>
</evidence>
<proteinExistence type="predicted"/>